<feature type="region of interest" description="Disordered" evidence="9">
    <location>
        <begin position="1"/>
        <end position="26"/>
    </location>
</feature>
<evidence type="ECO:0000256" key="3">
    <source>
        <dbReference type="ARBA" id="ARBA00008442"/>
    </source>
</evidence>
<reference evidence="12 13" key="1">
    <citation type="journal article" date="2012" name="New Phytol.">
        <title>Insight into trade-off between wood decay and parasitism from the genome of a fungal forest pathogen.</title>
        <authorList>
            <person name="Olson A."/>
            <person name="Aerts A."/>
            <person name="Asiegbu F."/>
            <person name="Belbahri L."/>
            <person name="Bouzid O."/>
            <person name="Broberg A."/>
            <person name="Canback B."/>
            <person name="Coutinho P.M."/>
            <person name="Cullen D."/>
            <person name="Dalman K."/>
            <person name="Deflorio G."/>
            <person name="van Diepen L.T."/>
            <person name="Dunand C."/>
            <person name="Duplessis S."/>
            <person name="Durling M."/>
            <person name="Gonthier P."/>
            <person name="Grimwood J."/>
            <person name="Fossdal C.G."/>
            <person name="Hansson D."/>
            <person name="Henrissat B."/>
            <person name="Hietala A."/>
            <person name="Himmelstrand K."/>
            <person name="Hoffmeister D."/>
            <person name="Hogberg N."/>
            <person name="James T.Y."/>
            <person name="Karlsson M."/>
            <person name="Kohler A."/>
            <person name="Kues U."/>
            <person name="Lee Y.H."/>
            <person name="Lin Y.C."/>
            <person name="Lind M."/>
            <person name="Lindquist E."/>
            <person name="Lombard V."/>
            <person name="Lucas S."/>
            <person name="Lunden K."/>
            <person name="Morin E."/>
            <person name="Murat C."/>
            <person name="Park J."/>
            <person name="Raffaello T."/>
            <person name="Rouze P."/>
            <person name="Salamov A."/>
            <person name="Schmutz J."/>
            <person name="Solheim H."/>
            <person name="Stahlberg J."/>
            <person name="Velez H."/>
            <person name="de Vries R.P."/>
            <person name="Wiebenga A."/>
            <person name="Woodward S."/>
            <person name="Yakovlev I."/>
            <person name="Garbelotto M."/>
            <person name="Martin F."/>
            <person name="Grigoriev I.V."/>
            <person name="Stenlid J."/>
        </authorList>
    </citation>
    <scope>NUCLEOTIDE SEQUENCE [LARGE SCALE GENOMIC DNA]</scope>
    <source>
        <strain evidence="12 13">TC 32-1</strain>
    </source>
</reference>
<dbReference type="AlphaFoldDB" id="W4KJS4"/>
<keyword evidence="7" id="KW-0238">DNA-binding</keyword>
<dbReference type="GeneID" id="20668128"/>
<keyword evidence="8" id="KW-0539">Nucleus</keyword>
<evidence type="ECO:0000256" key="4">
    <source>
        <dbReference type="ARBA" id="ARBA00015253"/>
    </source>
</evidence>
<evidence type="ECO:0000256" key="5">
    <source>
        <dbReference type="ARBA" id="ARBA00022454"/>
    </source>
</evidence>
<dbReference type="PANTHER" id="PTHR14513">
    <property type="entry name" value="PROTECTION OF TELOMERES 1"/>
    <property type="match status" value="1"/>
</dbReference>
<dbReference type="InterPro" id="IPR012340">
    <property type="entry name" value="NA-bd_OB-fold"/>
</dbReference>
<sequence length="1090" mass="120963">MKRSAQSALEGSRKRSAPTRPSPNTFVHRRSVTELHGAEDEGYIVARIIRFFGKLRTYKLSVPNGDEHDSTLNATVLDLQLEGTWCNRIELLVQDELQISLKGAEIIKPKNPQNHITLKYSNGIAVKILHRPGSSQDSNKFIEAWQVKKSQLKVNSIYKGIQEKADGFDWYDTPPVPAVPPNLGGNESDATAIDRASPNSTRSSTVVSLSSPIETSSTSHQELVASVRNAPPTSTNNATTREVIMAHTEYSPEPPSCRVTPTDAALAKPRFTPADATSPKLDPPLTNASLMAGPLVSVAHRSETPMLANGPPADGRILGPTSTVKPTVSGAQYALEHTGARQEIARSKKSKNEKRADRKKQKQQAHVSTASELSSLPRPIPSIADRVPISVSDNTSSRSEIANRAPHEDSKSNLIPSGSTATLESKNPILSMKAGLRAEAGYYTPMANIENGKLVSIIGVVTSAREILQTFKGDFSQCLTLLDPSNLDQFGGYLHLPRSGAKVNCFMKLRREWLPMPDVGDVIILRSLRASEFNYQSTLTGFADRFQWAIYDPLTGLTKPVITSNDGGSQNGLYSPIWTPCALELSYCARLASWWKAVQEERKLVQGQEIQIGGGDVQAPMSMSHTGARQHRLIRDADPRAPPSGYFDCTVEILYCHSNDNGPHSVYVTDYTAKEGTYQNVANWCPANLSNQVLKIEMWHQAATLAQSMQRGQYWFIGNVRMKMSTGGFLEGTFSETRKAERLDEDQADQIPTLKALLERKKAWNETNTSPHQFTHKLLSEISVTEIFDCTVELLHADYDSTGFSTIYVTDYTTRKDLQRPPTAHWVKHSEDQIVTIALRDSQNAIAENMEPGCFYHIAHLRLMPNATNHRLFGKLGGRDRLISQLNAKSIDNKDLMALLERKKSSATASSIKPLPSIPSNKNKSDGFSSIKEVVASDRCPGRFRIQARVVDFAPLDLKDCSIKYCANCRTKIPTTRRACTTCNDTLKKHVVWIIKLFFRLRDDYGDELVVAVDETWPIFAGLSPVDYSEDSDALEDIIKRMRPYIGNLIEVHEAFFRNEEIPLKTSPYELTVASWLIPDGKEERAYGLK</sequence>
<evidence type="ECO:0000259" key="10">
    <source>
        <dbReference type="Pfam" id="PF02765"/>
    </source>
</evidence>
<feature type="compositionally biased region" description="Polar residues" evidence="9">
    <location>
        <begin position="365"/>
        <end position="374"/>
    </location>
</feature>
<dbReference type="RefSeq" id="XP_009542881.1">
    <property type="nucleotide sequence ID" value="XM_009544586.1"/>
</dbReference>
<name>W4KJS4_HETIT</name>
<evidence type="ECO:0000256" key="7">
    <source>
        <dbReference type="ARBA" id="ARBA00023125"/>
    </source>
</evidence>
<evidence type="ECO:0000256" key="9">
    <source>
        <dbReference type="SAM" id="MobiDB-lite"/>
    </source>
</evidence>
<dbReference type="GO" id="GO:0098505">
    <property type="term" value="F:G-rich strand telomeric DNA binding"/>
    <property type="evidence" value="ECO:0007669"/>
    <property type="project" value="TreeGrafter"/>
</dbReference>
<dbReference type="HOGENOM" id="CLU_009829_0_0_1"/>
<protein>
    <recommendedName>
        <fullName evidence="4">Protection of telomeres protein 1</fullName>
    </recommendedName>
</protein>
<dbReference type="Proteomes" id="UP000030671">
    <property type="component" value="Unassembled WGS sequence"/>
</dbReference>
<dbReference type="InParanoid" id="W4KJS4"/>
<dbReference type="Pfam" id="PF02765">
    <property type="entry name" value="POT1"/>
    <property type="match status" value="1"/>
</dbReference>
<accession>W4KJS4</accession>
<dbReference type="InterPro" id="IPR028389">
    <property type="entry name" value="POT1"/>
</dbReference>
<feature type="region of interest" description="Disordered" evidence="9">
    <location>
        <begin position="337"/>
        <end position="420"/>
    </location>
</feature>
<evidence type="ECO:0000259" key="11">
    <source>
        <dbReference type="Pfam" id="PF16686"/>
    </source>
</evidence>
<dbReference type="GO" id="GO:0032210">
    <property type="term" value="P:regulation of telomere maintenance via telomerase"/>
    <property type="evidence" value="ECO:0007669"/>
    <property type="project" value="TreeGrafter"/>
</dbReference>
<evidence type="ECO:0000313" key="13">
    <source>
        <dbReference type="Proteomes" id="UP000030671"/>
    </source>
</evidence>
<evidence type="ECO:0000313" key="12">
    <source>
        <dbReference type="EMBL" id="ETW86107.1"/>
    </source>
</evidence>
<feature type="domain" description="Telomeric single stranded DNA binding POT1/Cdc13" evidence="10">
    <location>
        <begin position="443"/>
        <end position="559"/>
    </location>
</feature>
<keyword evidence="5" id="KW-0158">Chromosome</keyword>
<dbReference type="PANTHER" id="PTHR14513:SF0">
    <property type="entry name" value="PROTECTION OF TELOMERES PROTEIN 1"/>
    <property type="match status" value="1"/>
</dbReference>
<dbReference type="GO" id="GO:0000783">
    <property type="term" value="C:nuclear telomere cap complex"/>
    <property type="evidence" value="ECO:0007669"/>
    <property type="project" value="TreeGrafter"/>
</dbReference>
<keyword evidence="13" id="KW-1185">Reference proteome</keyword>
<dbReference type="Gene3D" id="2.40.50.140">
    <property type="entry name" value="Nucleic acid-binding proteins"/>
    <property type="match status" value="3"/>
</dbReference>
<evidence type="ECO:0000256" key="6">
    <source>
        <dbReference type="ARBA" id="ARBA00022895"/>
    </source>
</evidence>
<keyword evidence="6" id="KW-0779">Telomere</keyword>
<organism evidence="12 13">
    <name type="scientific">Heterobasidion irregulare (strain TC 32-1)</name>
    <dbReference type="NCBI Taxonomy" id="747525"/>
    <lineage>
        <taxon>Eukaryota</taxon>
        <taxon>Fungi</taxon>
        <taxon>Dikarya</taxon>
        <taxon>Basidiomycota</taxon>
        <taxon>Agaricomycotina</taxon>
        <taxon>Agaricomycetes</taxon>
        <taxon>Russulales</taxon>
        <taxon>Bondarzewiaceae</taxon>
        <taxon>Heterobasidion</taxon>
        <taxon>Heterobasidion annosum species complex</taxon>
    </lineage>
</organism>
<dbReference type="GO" id="GO:0016233">
    <property type="term" value="P:telomere capping"/>
    <property type="evidence" value="ECO:0007669"/>
    <property type="project" value="TreeGrafter"/>
</dbReference>
<dbReference type="InterPro" id="IPR011564">
    <property type="entry name" value="Telomer_end-bd_POT1/Cdc13"/>
</dbReference>
<dbReference type="SUPFAM" id="SSF50249">
    <property type="entry name" value="Nucleic acid-binding proteins"/>
    <property type="match status" value="3"/>
</dbReference>
<feature type="domain" description="Protection of telomeres protein 1 ssDNA-binding" evidence="11">
    <location>
        <begin position="643"/>
        <end position="766"/>
    </location>
</feature>
<dbReference type="GO" id="GO:0010521">
    <property type="term" value="F:telomerase inhibitor activity"/>
    <property type="evidence" value="ECO:0007669"/>
    <property type="project" value="TreeGrafter"/>
</dbReference>
<dbReference type="KEGG" id="hir:HETIRDRAFT_167673"/>
<dbReference type="OrthoDB" id="2186770at2759"/>
<dbReference type="Pfam" id="PF16686">
    <property type="entry name" value="POT1PC"/>
    <property type="match status" value="1"/>
</dbReference>
<proteinExistence type="inferred from homology"/>
<feature type="compositionally biased region" description="Basic residues" evidence="9">
    <location>
        <begin position="347"/>
        <end position="363"/>
    </location>
</feature>
<evidence type="ECO:0000256" key="2">
    <source>
        <dbReference type="ARBA" id="ARBA00004574"/>
    </source>
</evidence>
<evidence type="ECO:0000256" key="1">
    <source>
        <dbReference type="ARBA" id="ARBA00004123"/>
    </source>
</evidence>
<dbReference type="EMBL" id="KI925455">
    <property type="protein sequence ID" value="ETW86107.1"/>
    <property type="molecule type" value="Genomic_DNA"/>
</dbReference>
<evidence type="ECO:0000256" key="8">
    <source>
        <dbReference type="ARBA" id="ARBA00023242"/>
    </source>
</evidence>
<feature type="compositionally biased region" description="Polar residues" evidence="9">
    <location>
        <begin position="391"/>
        <end position="400"/>
    </location>
</feature>
<dbReference type="InterPro" id="IPR032042">
    <property type="entry name" value="POT1PC"/>
</dbReference>
<gene>
    <name evidence="12" type="ORF">HETIRDRAFT_167673</name>
</gene>
<feature type="region of interest" description="Disordered" evidence="9">
    <location>
        <begin position="181"/>
        <end position="207"/>
    </location>
</feature>
<dbReference type="eggNOG" id="ENOG502SIDM">
    <property type="taxonomic scope" value="Eukaryota"/>
</dbReference>
<comment type="subcellular location">
    <subcellularLocation>
        <location evidence="2">Chromosome</location>
        <location evidence="2">Telomere</location>
    </subcellularLocation>
    <subcellularLocation>
        <location evidence="1">Nucleus</location>
    </subcellularLocation>
</comment>
<dbReference type="STRING" id="747525.W4KJS4"/>
<comment type="similarity">
    <text evidence="3">Belongs to the telombin family.</text>
</comment>